<proteinExistence type="predicted"/>
<keyword evidence="1" id="KW-1133">Transmembrane helix</keyword>
<accession>A0AA41X0B7</accession>
<evidence type="ECO:0000256" key="1">
    <source>
        <dbReference type="SAM" id="Phobius"/>
    </source>
</evidence>
<evidence type="ECO:0000313" key="3">
    <source>
        <dbReference type="Proteomes" id="UP001165413"/>
    </source>
</evidence>
<dbReference type="AlphaFoldDB" id="A0AA41X0B7"/>
<protein>
    <submittedName>
        <fullName evidence="2">DUF58 domain-containing protein</fullName>
    </submittedName>
</protein>
<name>A0AA41X0B7_9ALTE</name>
<reference evidence="2" key="1">
    <citation type="submission" date="2022-07" db="EMBL/GenBank/DDBJ databases">
        <title>Characterization of the Novel Bacterium Alteromonas immobilis LMIT006 and Alteromonas gregis LMIT007.</title>
        <authorList>
            <person name="Lin X."/>
        </authorList>
    </citation>
    <scope>NUCLEOTIDE SEQUENCE</scope>
    <source>
        <strain evidence="2">LMIT007</strain>
    </source>
</reference>
<dbReference type="Proteomes" id="UP001165413">
    <property type="component" value="Unassembled WGS sequence"/>
</dbReference>
<dbReference type="PANTHER" id="PTHR34351:SF1">
    <property type="entry name" value="SLR1927 PROTEIN"/>
    <property type="match status" value="1"/>
</dbReference>
<dbReference type="PANTHER" id="PTHR34351">
    <property type="entry name" value="SLR1927 PROTEIN-RELATED"/>
    <property type="match status" value="1"/>
</dbReference>
<keyword evidence="1" id="KW-0472">Membrane</keyword>
<gene>
    <name evidence="2" type="ORF">NLF92_01595</name>
</gene>
<keyword evidence="3" id="KW-1185">Reference proteome</keyword>
<dbReference type="RefSeq" id="WP_254098167.1">
    <property type="nucleotide sequence ID" value="NZ_JANATA010000001.1"/>
</dbReference>
<keyword evidence="1" id="KW-0812">Transmembrane</keyword>
<feature type="transmembrane region" description="Helical" evidence="1">
    <location>
        <begin position="34"/>
        <end position="56"/>
    </location>
</feature>
<evidence type="ECO:0000313" key="2">
    <source>
        <dbReference type="EMBL" id="MCP3427638.1"/>
    </source>
</evidence>
<sequence>MMHALRQFVQKQHLAWLNKRIPKADTFQLDNQSIFILPTVFGYLFLCVTIFIFLIATNYQSNILRLLSFFLLSLFIVHMFASYLNFSRLYVSLGMIKPIFAGTTAAIPLHILPSKTGTPARGTLWINFMQTQTKQKIRYQSIELDDAENIANVRYFTQTRGIYVLPRMTLQCDYPLGLFRCWTHLQFVQLITVYPSPIASKLHMDEIPQLHSDINSSSLSGKMNEQHEEFAGLNKYQIGDSLHSVAWKQMARTGQMMTKEFSGYVNPKGYLHLPIDTPIEKALGQLSYQINYCQQNNIVYGLFLPHVHIKPGQGEEHQEQCLAALASFPKTAQSILGKH</sequence>
<dbReference type="EMBL" id="JANATA010000001">
    <property type="protein sequence ID" value="MCP3427638.1"/>
    <property type="molecule type" value="Genomic_DNA"/>
</dbReference>
<feature type="transmembrane region" description="Helical" evidence="1">
    <location>
        <begin position="63"/>
        <end position="84"/>
    </location>
</feature>
<organism evidence="2 3">
    <name type="scientific">Opacimonas viscosa</name>
    <dbReference type="NCBI Taxonomy" id="2961944"/>
    <lineage>
        <taxon>Bacteria</taxon>
        <taxon>Pseudomonadati</taxon>
        <taxon>Pseudomonadota</taxon>
        <taxon>Gammaproteobacteria</taxon>
        <taxon>Alteromonadales</taxon>
        <taxon>Alteromonadaceae</taxon>
        <taxon>Opacimonas</taxon>
    </lineage>
</organism>
<comment type="caution">
    <text evidence="2">The sequence shown here is derived from an EMBL/GenBank/DDBJ whole genome shotgun (WGS) entry which is preliminary data.</text>
</comment>